<organism evidence="4 5">
    <name type="scientific">Fusarium heterosporum</name>
    <dbReference type="NCBI Taxonomy" id="42747"/>
    <lineage>
        <taxon>Eukaryota</taxon>
        <taxon>Fungi</taxon>
        <taxon>Dikarya</taxon>
        <taxon>Ascomycota</taxon>
        <taxon>Pezizomycotina</taxon>
        <taxon>Sordariomycetes</taxon>
        <taxon>Hypocreomycetidae</taxon>
        <taxon>Hypocreales</taxon>
        <taxon>Nectriaceae</taxon>
        <taxon>Fusarium</taxon>
        <taxon>Fusarium heterosporum species complex</taxon>
    </lineage>
</organism>
<dbReference type="AlphaFoldDB" id="A0A8H5WRA8"/>
<comment type="caution">
    <text evidence="4">The sequence shown here is derived from an EMBL/GenBank/DDBJ whole genome shotgun (WGS) entry which is preliminary data.</text>
</comment>
<evidence type="ECO:0000256" key="2">
    <source>
        <dbReference type="ARBA" id="ARBA00022737"/>
    </source>
</evidence>
<dbReference type="Gene3D" id="2.120.10.80">
    <property type="entry name" value="Kelch-type beta propeller"/>
    <property type="match status" value="2"/>
</dbReference>
<keyword evidence="2" id="KW-0677">Repeat</keyword>
<dbReference type="SUPFAM" id="SSF50965">
    <property type="entry name" value="Galactose oxidase, central domain"/>
    <property type="match status" value="1"/>
</dbReference>
<dbReference type="SMART" id="SM00612">
    <property type="entry name" value="Kelch"/>
    <property type="match status" value="4"/>
</dbReference>
<reference evidence="4 5" key="1">
    <citation type="submission" date="2020-05" db="EMBL/GenBank/DDBJ databases">
        <title>Identification and distribution of gene clusters putatively required for synthesis of sphingolipid metabolism inhibitors in phylogenetically diverse species of the filamentous fungus Fusarium.</title>
        <authorList>
            <person name="Kim H.-S."/>
            <person name="Busman M."/>
            <person name="Brown D.W."/>
            <person name="Divon H."/>
            <person name="Uhlig S."/>
            <person name="Proctor R.H."/>
        </authorList>
    </citation>
    <scope>NUCLEOTIDE SEQUENCE [LARGE SCALE GENOMIC DNA]</scope>
    <source>
        <strain evidence="4 5">NRRL 20693</strain>
    </source>
</reference>
<dbReference type="Pfam" id="PF24681">
    <property type="entry name" value="Kelch_KLHDC2_KLHL20_DRC7"/>
    <property type="match status" value="1"/>
</dbReference>
<protein>
    <submittedName>
        <fullName evidence="4">Kelch domain-containing protein</fullName>
    </submittedName>
</protein>
<dbReference type="Pfam" id="PF01344">
    <property type="entry name" value="Kelch_1"/>
    <property type="match status" value="1"/>
</dbReference>
<dbReference type="Proteomes" id="UP000567885">
    <property type="component" value="Unassembled WGS sequence"/>
</dbReference>
<name>A0A8H5WRA8_FUSHE</name>
<keyword evidence="3" id="KW-0732">Signal</keyword>
<feature type="signal peptide" evidence="3">
    <location>
        <begin position="1"/>
        <end position="17"/>
    </location>
</feature>
<dbReference type="InterPro" id="IPR011043">
    <property type="entry name" value="Gal_Oxase/kelch_b-propeller"/>
</dbReference>
<evidence type="ECO:0000256" key="3">
    <source>
        <dbReference type="SAM" id="SignalP"/>
    </source>
</evidence>
<evidence type="ECO:0000313" key="4">
    <source>
        <dbReference type="EMBL" id="KAF5672572.1"/>
    </source>
</evidence>
<proteinExistence type="predicted"/>
<evidence type="ECO:0000313" key="5">
    <source>
        <dbReference type="Proteomes" id="UP000567885"/>
    </source>
</evidence>
<dbReference type="EMBL" id="JAAGWQ010000059">
    <property type="protein sequence ID" value="KAF5672572.1"/>
    <property type="molecule type" value="Genomic_DNA"/>
</dbReference>
<accession>A0A8H5WRA8</accession>
<dbReference type="InterPro" id="IPR006652">
    <property type="entry name" value="Kelch_1"/>
</dbReference>
<keyword evidence="5" id="KW-1185">Reference proteome</keyword>
<sequence>MILPSVAFLTLFTGAFAGVVPQGANTWKTLQSIPIAPRQEHSAVVLSKDTLAILGGIVPSDDEIGAETTAIVQFYNTRSNQWRRFAIEAPIKTNHPNVAAVDGKMYLLGGLSTLDNGAWRAFPSSWVYNPDLDEWTELDPLPEGEERGSAAVGVHGSIIYMAGGLSILELTPGGGQGTVDVVSAFDTKTSKWLDLPEAAKKLPEGRDHAGVSVVENKLYVLGGRIRGQRNVKDTVFILDLDDLEAGWTTSEAKMPTPRGGVLSATVGSKVYIMGGEGNPVNGTKGVYNQIEAFDTKTETWEKLGTMKVPRHGGAAVAIKGGIYVPGGGVAEGGAPVDLVDVYWP</sequence>
<dbReference type="PANTHER" id="PTHR46344">
    <property type="entry name" value="OS02G0202900 PROTEIN"/>
    <property type="match status" value="1"/>
</dbReference>
<dbReference type="PANTHER" id="PTHR46344:SF27">
    <property type="entry name" value="KELCH REPEAT SUPERFAMILY PROTEIN"/>
    <property type="match status" value="1"/>
</dbReference>
<keyword evidence="1" id="KW-0880">Kelch repeat</keyword>
<gene>
    <name evidence="4" type="ORF">FHETE_3706</name>
</gene>
<dbReference type="InterPro" id="IPR015915">
    <property type="entry name" value="Kelch-typ_b-propeller"/>
</dbReference>
<dbReference type="OrthoDB" id="45365at2759"/>
<feature type="chain" id="PRO_5034781026" evidence="3">
    <location>
        <begin position="18"/>
        <end position="344"/>
    </location>
</feature>
<evidence type="ECO:0000256" key="1">
    <source>
        <dbReference type="ARBA" id="ARBA00022441"/>
    </source>
</evidence>